<evidence type="ECO:0000256" key="3">
    <source>
        <dbReference type="ARBA" id="ARBA00022692"/>
    </source>
</evidence>
<evidence type="ECO:0000256" key="9">
    <source>
        <dbReference type="ARBA" id="ARBA00023136"/>
    </source>
</evidence>
<keyword evidence="3 12" id="KW-0812">Transmembrane</keyword>
<keyword evidence="4" id="KW-0479">Metal-binding</keyword>
<reference evidence="13 14" key="1">
    <citation type="journal article" date="2011" name="J. Bacteriol.">
        <title>Genome sequence of 'Pedosphaera parvula' Ellin514, an aerobic Verrucomicrobial isolate from pasture soil.</title>
        <authorList>
            <person name="Kant R."/>
            <person name="van Passel M.W."/>
            <person name="Sangwan P."/>
            <person name="Palva A."/>
            <person name="Lucas S."/>
            <person name="Copeland A."/>
            <person name="Lapidus A."/>
            <person name="Glavina Del Rio T."/>
            <person name="Dalin E."/>
            <person name="Tice H."/>
            <person name="Bruce D."/>
            <person name="Goodwin L."/>
            <person name="Pitluck S."/>
            <person name="Chertkov O."/>
            <person name="Larimer F.W."/>
            <person name="Land M.L."/>
            <person name="Hauser L."/>
            <person name="Brettin T.S."/>
            <person name="Detter J.C."/>
            <person name="Han S."/>
            <person name="de Vos W.M."/>
            <person name="Janssen P.H."/>
            <person name="Smidt H."/>
        </authorList>
    </citation>
    <scope>NUCLEOTIDE SEQUENCE [LARGE SCALE GENOMIC DNA]</scope>
    <source>
        <strain evidence="13 14">Ellin514</strain>
    </source>
</reference>
<evidence type="ECO:0000256" key="6">
    <source>
        <dbReference type="ARBA" id="ARBA00023002"/>
    </source>
</evidence>
<gene>
    <name evidence="13" type="ORF">Cflav_PD6515</name>
</gene>
<sequence precursor="true">MARSVNNPWLNRFAVFTAFATLVLICIGGLVTSHGAGMAVPDWPTTYGYNMFAFPISKWAGGIFYEHSHRLVASGVGFLTSILTIWLWVKESRRWLRWLGVIAWLAVVLQGVLGGLRVVLYKNEIGIFHAALAQAFFVLVCAIALLTSRWWSTLQDRITAEVDHGGLRRLFLFGTCLIFVQLVIGATMRHQHAGLSIPDFPLAYHKLWPAMDPASVASYNQQREEVNAVNPITAFQIGLQMVHRILALLIFAAVAFSAWSARRQVGSKNPLSKLSLSWIGLICVQIFLGAYTIWSNKAADVATTHVLVGALSLVTGTMLTIVSFRLLIPARAATKTVAEPAGSAFVSSKAASAK</sequence>
<dbReference type="GO" id="GO:0016491">
    <property type="term" value="F:oxidoreductase activity"/>
    <property type="evidence" value="ECO:0007669"/>
    <property type="project" value="UniProtKB-KW"/>
</dbReference>
<dbReference type="Proteomes" id="UP000003688">
    <property type="component" value="Unassembled WGS sequence"/>
</dbReference>
<evidence type="ECO:0000256" key="12">
    <source>
        <dbReference type="SAM" id="Phobius"/>
    </source>
</evidence>
<dbReference type="GO" id="GO:0016020">
    <property type="term" value="C:membrane"/>
    <property type="evidence" value="ECO:0007669"/>
    <property type="project" value="UniProtKB-SubCell"/>
</dbReference>
<protein>
    <submittedName>
        <fullName evidence="13">Cytochrome oxidase assembly</fullName>
    </submittedName>
</protein>
<keyword evidence="6" id="KW-0560">Oxidoreductase</keyword>
<accession>B9XST6</accession>
<organism evidence="13 14">
    <name type="scientific">Pedosphaera parvula (strain Ellin514)</name>
    <dbReference type="NCBI Taxonomy" id="320771"/>
    <lineage>
        <taxon>Bacteria</taxon>
        <taxon>Pseudomonadati</taxon>
        <taxon>Verrucomicrobiota</taxon>
        <taxon>Pedosphaerae</taxon>
        <taxon>Pedosphaerales</taxon>
        <taxon>Pedosphaeraceae</taxon>
        <taxon>Pedosphaera</taxon>
    </lineage>
</organism>
<feature type="transmembrane region" description="Helical" evidence="12">
    <location>
        <begin position="306"/>
        <end position="328"/>
    </location>
</feature>
<evidence type="ECO:0000256" key="7">
    <source>
        <dbReference type="ARBA" id="ARBA00023004"/>
    </source>
</evidence>
<dbReference type="PANTHER" id="PTHR35457">
    <property type="entry name" value="HEME A SYNTHASE"/>
    <property type="match status" value="1"/>
</dbReference>
<keyword evidence="14" id="KW-1185">Reference proteome</keyword>
<keyword evidence="7" id="KW-0408">Iron</keyword>
<comment type="caution">
    <text evidence="13">The sequence shown here is derived from an EMBL/GenBank/DDBJ whole genome shotgun (WGS) entry which is preliminary data.</text>
</comment>
<evidence type="ECO:0000256" key="5">
    <source>
        <dbReference type="ARBA" id="ARBA00022989"/>
    </source>
</evidence>
<evidence type="ECO:0000256" key="4">
    <source>
        <dbReference type="ARBA" id="ARBA00022723"/>
    </source>
</evidence>
<evidence type="ECO:0000313" key="13">
    <source>
        <dbReference type="EMBL" id="EEF57103.1"/>
    </source>
</evidence>
<evidence type="ECO:0000256" key="11">
    <source>
        <dbReference type="ARBA" id="ARBA00023444"/>
    </source>
</evidence>
<dbReference type="STRING" id="320771.Cflav_PD6515"/>
<keyword evidence="5 12" id="KW-1133">Transmembrane helix</keyword>
<dbReference type="GO" id="GO:0006784">
    <property type="term" value="P:heme A biosynthetic process"/>
    <property type="evidence" value="ECO:0007669"/>
    <property type="project" value="InterPro"/>
</dbReference>
<comment type="pathway">
    <text evidence="11">Porphyrin-containing compound metabolism.</text>
</comment>
<feature type="transmembrane region" description="Helical" evidence="12">
    <location>
        <begin position="13"/>
        <end position="35"/>
    </location>
</feature>
<dbReference type="Pfam" id="PF02628">
    <property type="entry name" value="COX15-CtaA"/>
    <property type="match status" value="1"/>
</dbReference>
<feature type="transmembrane region" description="Helical" evidence="12">
    <location>
        <begin position="71"/>
        <end position="89"/>
    </location>
</feature>
<evidence type="ECO:0000256" key="8">
    <source>
        <dbReference type="ARBA" id="ARBA00023133"/>
    </source>
</evidence>
<keyword evidence="8" id="KW-0350">Heme biosynthesis</keyword>
<proteinExistence type="predicted"/>
<dbReference type="EMBL" id="ABOX02000086">
    <property type="protein sequence ID" value="EEF57103.1"/>
    <property type="molecule type" value="Genomic_DNA"/>
</dbReference>
<dbReference type="InterPro" id="IPR003780">
    <property type="entry name" value="COX15/CtaA_fam"/>
</dbReference>
<dbReference type="AlphaFoldDB" id="B9XST6"/>
<evidence type="ECO:0000256" key="1">
    <source>
        <dbReference type="ARBA" id="ARBA00004141"/>
    </source>
</evidence>
<keyword evidence="9 12" id="KW-0472">Membrane</keyword>
<dbReference type="InterPro" id="IPR050450">
    <property type="entry name" value="COX15/CtaA_HemeA_synthase"/>
</dbReference>
<feature type="transmembrane region" description="Helical" evidence="12">
    <location>
        <begin position="274"/>
        <end position="294"/>
    </location>
</feature>
<evidence type="ECO:0000256" key="10">
    <source>
        <dbReference type="ARBA" id="ARBA00023157"/>
    </source>
</evidence>
<dbReference type="RefSeq" id="WP_007418869.1">
    <property type="nucleotide sequence ID" value="NZ_ABOX02000086.1"/>
</dbReference>
<feature type="transmembrane region" description="Helical" evidence="12">
    <location>
        <begin position="126"/>
        <end position="146"/>
    </location>
</feature>
<dbReference type="GO" id="GO:0046872">
    <property type="term" value="F:metal ion binding"/>
    <property type="evidence" value="ECO:0007669"/>
    <property type="project" value="UniProtKB-KW"/>
</dbReference>
<evidence type="ECO:0000313" key="14">
    <source>
        <dbReference type="Proteomes" id="UP000003688"/>
    </source>
</evidence>
<name>B9XST6_PEDPL</name>
<keyword evidence="10" id="KW-1015">Disulfide bond</keyword>
<feature type="transmembrane region" description="Helical" evidence="12">
    <location>
        <begin position="167"/>
        <end position="188"/>
    </location>
</feature>
<feature type="transmembrane region" description="Helical" evidence="12">
    <location>
        <begin position="101"/>
        <end position="120"/>
    </location>
</feature>
<feature type="transmembrane region" description="Helical" evidence="12">
    <location>
        <begin position="241"/>
        <end position="262"/>
    </location>
</feature>
<comment type="subcellular location">
    <subcellularLocation>
        <location evidence="1">Membrane</location>
        <topology evidence="1">Multi-pass membrane protein</topology>
    </subcellularLocation>
</comment>
<evidence type="ECO:0000256" key="2">
    <source>
        <dbReference type="ARBA" id="ARBA00022475"/>
    </source>
</evidence>
<dbReference type="PANTHER" id="PTHR35457:SF1">
    <property type="entry name" value="HEME A SYNTHASE"/>
    <property type="match status" value="1"/>
</dbReference>
<keyword evidence="2" id="KW-1003">Cell membrane</keyword>
<dbReference type="OrthoDB" id="128939at2"/>